<evidence type="ECO:0000313" key="3">
    <source>
        <dbReference type="Proteomes" id="UP000294562"/>
    </source>
</evidence>
<dbReference type="Proteomes" id="UP000294562">
    <property type="component" value="Unassembled WGS sequence"/>
</dbReference>
<proteinExistence type="predicted"/>
<feature type="transmembrane region" description="Helical" evidence="1">
    <location>
        <begin position="95"/>
        <end position="118"/>
    </location>
</feature>
<keyword evidence="1" id="KW-0812">Transmembrane</keyword>
<dbReference type="RefSeq" id="WP_133341576.1">
    <property type="nucleotide sequence ID" value="NZ_SMZO01000006.1"/>
</dbReference>
<dbReference type="EMBL" id="SMZO01000006">
    <property type="protein sequence ID" value="TDL90662.1"/>
    <property type="molecule type" value="Genomic_DNA"/>
</dbReference>
<evidence type="ECO:0000256" key="1">
    <source>
        <dbReference type="SAM" id="Phobius"/>
    </source>
</evidence>
<gene>
    <name evidence="2" type="ORF">E2L05_03865</name>
</gene>
<keyword evidence="1" id="KW-1133">Transmembrane helix</keyword>
<dbReference type="AlphaFoldDB" id="A0A4R6B309"/>
<reference evidence="2 3" key="1">
    <citation type="submission" date="2019-03" db="EMBL/GenBank/DDBJ databases">
        <title>Rhodobacteraceae bacterium SM1902, a new member of the family Rhodobacteraceae isolated from Yantai.</title>
        <authorList>
            <person name="Sun Y."/>
        </authorList>
    </citation>
    <scope>NUCLEOTIDE SEQUENCE [LARGE SCALE GENOMIC DNA]</scope>
    <source>
        <strain evidence="2 3">SM1902</strain>
    </source>
</reference>
<dbReference type="OrthoDB" id="7874312at2"/>
<keyword evidence="1" id="KW-0472">Membrane</keyword>
<name>A0A4R6B309_9RHOB</name>
<keyword evidence="3" id="KW-1185">Reference proteome</keyword>
<organism evidence="2 3">
    <name type="scientific">Meridianimarinicoccus aquatilis</name>
    <dbReference type="NCBI Taxonomy" id="2552766"/>
    <lineage>
        <taxon>Bacteria</taxon>
        <taxon>Pseudomonadati</taxon>
        <taxon>Pseudomonadota</taxon>
        <taxon>Alphaproteobacteria</taxon>
        <taxon>Rhodobacterales</taxon>
        <taxon>Paracoccaceae</taxon>
        <taxon>Meridianimarinicoccus</taxon>
    </lineage>
</organism>
<protein>
    <submittedName>
        <fullName evidence="2">Uncharacterized protein</fullName>
    </submittedName>
</protein>
<evidence type="ECO:0000313" key="2">
    <source>
        <dbReference type="EMBL" id="TDL90662.1"/>
    </source>
</evidence>
<sequence length="127" mass="14339">MTDQSISGRNNALARHLGEKLDVPGDTLDTVLRRAGREIPRRLRGEARYLVEAETMAQHPKLYHMVDKARMKRADRALRGAVRGRDPKQERKDRMLGTLAGIAFGLVVFFAVLIWFLAWRGMIGPGT</sequence>
<comment type="caution">
    <text evidence="2">The sequence shown here is derived from an EMBL/GenBank/DDBJ whole genome shotgun (WGS) entry which is preliminary data.</text>
</comment>
<accession>A0A4R6B309</accession>